<evidence type="ECO:0000256" key="7">
    <source>
        <dbReference type="ARBA" id="ARBA00048819"/>
    </source>
</evidence>
<keyword evidence="3 8" id="KW-0436">Ligase</keyword>
<gene>
    <name evidence="8 11" type="primary">gshA</name>
    <name evidence="11" type="ORF">VR7878_01426</name>
</gene>
<organism evidence="11 12">
    <name type="scientific">Vibrio ruber (strain DSM 16370 / JCM 11486 / BCRC 17186 / CECT 7878 / LMG 23124 / VR1)</name>
    <dbReference type="NCBI Taxonomy" id="1123498"/>
    <lineage>
        <taxon>Bacteria</taxon>
        <taxon>Pseudomonadati</taxon>
        <taxon>Pseudomonadota</taxon>
        <taxon>Gammaproteobacteria</taxon>
        <taxon>Vibrionales</taxon>
        <taxon>Vibrionaceae</taxon>
        <taxon>Vibrio</taxon>
    </lineage>
</organism>
<feature type="domain" description="Glutamate--cysteine ligase" evidence="10">
    <location>
        <begin position="15"/>
        <end position="378"/>
    </location>
</feature>
<dbReference type="GO" id="GO:0046872">
    <property type="term" value="F:metal ion binding"/>
    <property type="evidence" value="ECO:0007669"/>
    <property type="project" value="TreeGrafter"/>
</dbReference>
<evidence type="ECO:0000256" key="8">
    <source>
        <dbReference type="HAMAP-Rule" id="MF_00578"/>
    </source>
</evidence>
<accession>A0A1R4LGU5</accession>
<dbReference type="NCBIfam" id="TIGR01434">
    <property type="entry name" value="glu_cys_ligase"/>
    <property type="match status" value="1"/>
</dbReference>
<dbReference type="HAMAP" id="MF_00578">
    <property type="entry name" value="Glu_cys_ligase"/>
    <property type="match status" value="1"/>
</dbReference>
<proteinExistence type="inferred from homology"/>
<dbReference type="GO" id="GO:0004357">
    <property type="term" value="F:glutamate-cysteine ligase activity"/>
    <property type="evidence" value="ECO:0007669"/>
    <property type="project" value="UniProtKB-UniRule"/>
</dbReference>
<dbReference type="InterPro" id="IPR007370">
    <property type="entry name" value="Glu_cys_ligase"/>
</dbReference>
<name>A0A1R4LGU5_VIBR1</name>
<evidence type="ECO:0000256" key="5">
    <source>
        <dbReference type="ARBA" id="ARBA00022741"/>
    </source>
</evidence>
<reference evidence="12" key="1">
    <citation type="submission" date="2017-02" db="EMBL/GenBank/DDBJ databases">
        <authorList>
            <person name="Rodrigo-Torres L."/>
            <person name="Arahal R.D."/>
            <person name="Lucena T."/>
        </authorList>
    </citation>
    <scope>NUCLEOTIDE SEQUENCE [LARGE SCALE GENOMIC DNA]</scope>
    <source>
        <strain evidence="12">CECT 7878</strain>
    </source>
</reference>
<evidence type="ECO:0000313" key="12">
    <source>
        <dbReference type="Proteomes" id="UP000188276"/>
    </source>
</evidence>
<dbReference type="EMBL" id="FULE01000018">
    <property type="protein sequence ID" value="SJN55758.1"/>
    <property type="molecule type" value="Genomic_DNA"/>
</dbReference>
<dbReference type="Proteomes" id="UP000188276">
    <property type="component" value="Unassembled WGS sequence"/>
</dbReference>
<evidence type="ECO:0000313" key="11">
    <source>
        <dbReference type="EMBL" id="SJN55758.1"/>
    </source>
</evidence>
<dbReference type="OrthoDB" id="9803907at2"/>
<comment type="similarity">
    <text evidence="2 8">Belongs to the glutamate--cysteine ligase type 1 family. Type 1 subfamily.</text>
</comment>
<dbReference type="EC" id="6.3.2.2" evidence="8"/>
<dbReference type="GO" id="GO:0005829">
    <property type="term" value="C:cytosol"/>
    <property type="evidence" value="ECO:0007669"/>
    <property type="project" value="TreeGrafter"/>
</dbReference>
<dbReference type="InterPro" id="IPR006334">
    <property type="entry name" value="Glut_cys_ligase"/>
</dbReference>
<dbReference type="PANTHER" id="PTHR38761">
    <property type="entry name" value="GLUTAMATE--CYSTEINE LIGASE"/>
    <property type="match status" value="1"/>
</dbReference>
<dbReference type="UniPathway" id="UPA00142">
    <property type="reaction ID" value="UER00209"/>
</dbReference>
<dbReference type="GO" id="GO:0006750">
    <property type="term" value="P:glutathione biosynthetic process"/>
    <property type="evidence" value="ECO:0007669"/>
    <property type="project" value="UniProtKB-UniRule"/>
</dbReference>
<evidence type="ECO:0000256" key="3">
    <source>
        <dbReference type="ARBA" id="ARBA00022598"/>
    </source>
</evidence>
<dbReference type="STRING" id="1123498.VR7878_01426"/>
<comment type="catalytic activity">
    <reaction evidence="7 8 9">
        <text>L-cysteine + L-glutamate + ATP = gamma-L-glutamyl-L-cysteine + ADP + phosphate + H(+)</text>
        <dbReference type="Rhea" id="RHEA:13285"/>
        <dbReference type="ChEBI" id="CHEBI:15378"/>
        <dbReference type="ChEBI" id="CHEBI:29985"/>
        <dbReference type="ChEBI" id="CHEBI:30616"/>
        <dbReference type="ChEBI" id="CHEBI:35235"/>
        <dbReference type="ChEBI" id="CHEBI:43474"/>
        <dbReference type="ChEBI" id="CHEBI:58173"/>
        <dbReference type="ChEBI" id="CHEBI:456216"/>
        <dbReference type="EC" id="6.3.2.2"/>
    </reaction>
</comment>
<dbReference type="FunFam" id="3.30.590.20:FF:000001">
    <property type="entry name" value="Glutamate--cysteine ligase"/>
    <property type="match status" value="1"/>
</dbReference>
<dbReference type="InterPro" id="IPR014746">
    <property type="entry name" value="Gln_synth/guanido_kin_cat_dom"/>
</dbReference>
<sequence length="534" mass="60612">MTNFATRLKLVAQQPGIVNAFNRGVERETLRYTKDGHLVQTPHPEALGSALTNQFITTDFAEQLLEFITPVSQDISTLVQQLSDIHCFAQVTIDDEGLWPLSMPCYVGDEENIELAKYGTSNIGKMKTLYRQGLKNRYGSLMQIISGVHFNFSFPETFWDALFGTQSDSERCASKSEAYLGVIRNYYRFGWLLPYLFGASPALCSSFIKGRETSLPFENIGETLYLPYATSLRLSDLGYTNSAQSILKIGFNSLEEYLEGLRQAIHSPSEEFAQIGVKVNGEYRQLNSNVLQIENELYAPIRPKRVTQSGEKPSEALANRGIEYIEVRSLDVNPFSPIGITETQIRFLDLFLTWAALSDSEPMNDCELNCWRENWQKVILEGRKPGLELQIGCHGEVLTLQAWAKRVFGELKLVAQWMDQAAGDSAYQDVCQQLSAWIDLPENTLSGQFLEQIKQSGGLGKTGRALGETYRQYHLAHNYQYYSQELMEQEVTRSVTEQYQIEQDDHCDFDAFLQQYFAYLNDQEELPAVRAACE</sequence>
<keyword evidence="12" id="KW-1185">Reference proteome</keyword>
<evidence type="ECO:0000259" key="10">
    <source>
        <dbReference type="Pfam" id="PF04262"/>
    </source>
</evidence>
<evidence type="ECO:0000256" key="9">
    <source>
        <dbReference type="RuleBase" id="RU004391"/>
    </source>
</evidence>
<protein>
    <recommendedName>
        <fullName evidence="8">Glutamate--cysteine ligase</fullName>
        <ecNumber evidence="8">6.3.2.2</ecNumber>
    </recommendedName>
    <alternativeName>
        <fullName evidence="8">Gamma-ECS</fullName>
        <shortName evidence="8">GCS</shortName>
    </alternativeName>
    <alternativeName>
        <fullName evidence="8">Gamma-glutamylcysteine synthetase</fullName>
    </alternativeName>
</protein>
<dbReference type="SUPFAM" id="SSF55931">
    <property type="entry name" value="Glutamine synthetase/guanido kinase"/>
    <property type="match status" value="1"/>
</dbReference>
<evidence type="ECO:0000256" key="6">
    <source>
        <dbReference type="ARBA" id="ARBA00022840"/>
    </source>
</evidence>
<evidence type="ECO:0000256" key="1">
    <source>
        <dbReference type="ARBA" id="ARBA00005006"/>
    </source>
</evidence>
<dbReference type="AlphaFoldDB" id="A0A1R4LGU5"/>
<dbReference type="PANTHER" id="PTHR38761:SF1">
    <property type="entry name" value="GLUTAMATE--CYSTEINE LIGASE"/>
    <property type="match status" value="1"/>
</dbReference>
<keyword evidence="5 8" id="KW-0547">Nucleotide-binding</keyword>
<dbReference type="Pfam" id="PF04262">
    <property type="entry name" value="Glu_cys_ligase"/>
    <property type="match status" value="1"/>
</dbReference>
<keyword evidence="4 8" id="KW-0317">Glutathione biosynthesis</keyword>
<dbReference type="Gene3D" id="3.30.590.20">
    <property type="match status" value="1"/>
</dbReference>
<dbReference type="RefSeq" id="WP_077334782.1">
    <property type="nucleotide sequence ID" value="NZ_FULE01000018.1"/>
</dbReference>
<evidence type="ECO:0000256" key="2">
    <source>
        <dbReference type="ARBA" id="ARBA00008772"/>
    </source>
</evidence>
<keyword evidence="6 8" id="KW-0067">ATP-binding</keyword>
<dbReference type="GO" id="GO:0005524">
    <property type="term" value="F:ATP binding"/>
    <property type="evidence" value="ECO:0007669"/>
    <property type="project" value="UniProtKB-KW"/>
</dbReference>
<comment type="pathway">
    <text evidence="1 8 9">Sulfur metabolism; glutathione biosynthesis; glutathione from L-cysteine and L-glutamate: step 1/2.</text>
</comment>
<evidence type="ECO:0000256" key="4">
    <source>
        <dbReference type="ARBA" id="ARBA00022684"/>
    </source>
</evidence>